<dbReference type="InterPro" id="IPR026906">
    <property type="entry name" value="LRR_5"/>
</dbReference>
<evidence type="ECO:0000313" key="1">
    <source>
        <dbReference type="EMBL" id="RUL59197.1"/>
    </source>
</evidence>
<name>A0A3S0PC06_9BACT</name>
<dbReference type="EMBL" id="RYYU01000001">
    <property type="protein sequence ID" value="RUL59197.1"/>
    <property type="molecule type" value="Genomic_DNA"/>
</dbReference>
<dbReference type="OrthoDB" id="1055919at2"/>
<dbReference type="PANTHER" id="PTHR45661:SF3">
    <property type="entry name" value="IG-LIKE DOMAIN-CONTAINING PROTEIN"/>
    <property type="match status" value="1"/>
</dbReference>
<dbReference type="InterPro" id="IPR032675">
    <property type="entry name" value="LRR_dom_sf"/>
</dbReference>
<dbReference type="RefSeq" id="WP_126678367.1">
    <property type="nucleotide sequence ID" value="NZ_RYYU01000001.1"/>
</dbReference>
<dbReference type="InterPro" id="IPR053139">
    <property type="entry name" value="Surface_bspA-like"/>
</dbReference>
<comment type="caution">
    <text evidence="1">The sequence shown here is derived from an EMBL/GenBank/DDBJ whole genome shotgun (WGS) entry which is preliminary data.</text>
</comment>
<proteinExistence type="predicted"/>
<accession>A0A3S0PC06</accession>
<evidence type="ECO:0000313" key="2">
    <source>
        <dbReference type="Proteomes" id="UP000278983"/>
    </source>
</evidence>
<organism evidence="1 2">
    <name type="scientific">Prevotella koreensis</name>
    <dbReference type="NCBI Taxonomy" id="2490854"/>
    <lineage>
        <taxon>Bacteria</taxon>
        <taxon>Pseudomonadati</taxon>
        <taxon>Bacteroidota</taxon>
        <taxon>Bacteroidia</taxon>
        <taxon>Bacteroidales</taxon>
        <taxon>Prevotellaceae</taxon>
        <taxon>Prevotella</taxon>
    </lineage>
</organism>
<dbReference type="Proteomes" id="UP000278983">
    <property type="component" value="Unassembled WGS sequence"/>
</dbReference>
<keyword evidence="2" id="KW-1185">Reference proteome</keyword>
<sequence length="660" mass="73953">MKHFNFEGSCQLKEIESDAFAYLPKLESFKFPKTVTTIKTNAFRGCKGMTTAEFPDDAEIEIIGKGAFADCGLTKFTVPKNVNEIEREAFNKCEALTVVNISDKTTKISPEAFKSCFKLTDINVSKDNTVYSSVDGYLLSKDKETLKIFPAGKANDRFTLLPPSITTIGEYAFYDCKVLKNVVIPNLVTKIEKRAFGLCTNLNLITFLCDKVIDPANINQATNEMSFDDGTQTNGKSMFDNITIHVRKELYDEYNSKDFYNKFKGVIEQSFDVGTEEYIPVSETVVDMLKTKSTDHTFVLPTSVKHPTKDKIYNVNLIGDYAFQKTTDKVKEVVVKKDIEYIGAKAFVTNIKDNKSTVESVFFLESEPTKRMLSTTRFELDETNNNYSEFASTTNIYVKKSALEKYKSAWKKEVYNIPTHDYKPSSFDFTSQLKYQIPGVNITNKFGTFAREFDVDFSVYKEENHHTDVAAFVSKNSDIKDGKGEYGTSTYHVRMKSIDENGGPNGAYGYVPAYTGVLLKVLDKEATPADFYYAIGEKDDQTFNITNNIMHGVTVNSKPVSPTENGGPVYVISKKKGIFKKLTTTINQFPIHKAYAVLAGVPAGAKVTFSFSDDDSSTTGIMSLDADTPSEDVYYNLNGQRVDTPQHGIFIKNGQKVIIK</sequence>
<dbReference type="PANTHER" id="PTHR45661">
    <property type="entry name" value="SURFACE ANTIGEN"/>
    <property type="match status" value="1"/>
</dbReference>
<dbReference type="AlphaFoldDB" id="A0A3S0PC06"/>
<dbReference type="Gene3D" id="3.40.50.12480">
    <property type="match status" value="1"/>
</dbReference>
<dbReference type="SUPFAM" id="SSF52058">
    <property type="entry name" value="L domain-like"/>
    <property type="match status" value="1"/>
</dbReference>
<protein>
    <submittedName>
        <fullName evidence="1">Leucine-rich repeat domain-containing protein</fullName>
    </submittedName>
</protein>
<gene>
    <name evidence="1" type="ORF">EHV08_05085</name>
</gene>
<reference evidence="1 2" key="1">
    <citation type="submission" date="2018-12" db="EMBL/GenBank/DDBJ databases">
        <title>Genome sequencing of Prevotella sp. KCOM 3155 (= JS262).</title>
        <authorList>
            <person name="Kook J.-K."/>
            <person name="Park S.-N."/>
            <person name="Lim Y.K."/>
        </authorList>
    </citation>
    <scope>NUCLEOTIDE SEQUENCE [LARGE SCALE GENOMIC DNA]</scope>
    <source>
        <strain evidence="1 2">KCOM 3155</strain>
    </source>
</reference>
<dbReference type="Pfam" id="PF13306">
    <property type="entry name" value="LRR_5"/>
    <property type="match status" value="3"/>
</dbReference>
<dbReference type="Gene3D" id="3.80.10.10">
    <property type="entry name" value="Ribonuclease Inhibitor"/>
    <property type="match status" value="2"/>
</dbReference>